<evidence type="ECO:0000259" key="1">
    <source>
        <dbReference type="Pfam" id="PF24032"/>
    </source>
</evidence>
<proteinExistence type="predicted"/>
<sequence length="363" mass="40379">MAQLQLESNSFSYADLEKKYGNFFAPAAEISVNGSKLSDKIAIASVRVDTTIDSTADSFTIRVTNAFDWKTSEWLWKNVFAIGNPIDIQLGYVDKFAPVFSGYITAITAEFQEAEGATLIVSGMDLSFFMMKGTRMQTWNEKKYSEVVQEIASRHKATPHIDATPDKLPTISQNMMDDFHFVQHLARLMNYDFFVVGKHLYFRKPLTQTTPVVTLAWGKEIRSLSIEHNLSEQLTGVKIRFWDDKEQKVVLNEAGAIAKLGGNSKTGKDVLAKIGDYTETLYMNASSASEAKNYADAYINHRSMKLVTGTGECNGIPEIRAGRYLKLTGAGASYNQPYYVTAASHILDGEGYVTRFRLGGNAV</sequence>
<comment type="caution">
    <text evidence="2">The sequence shown here is derived from an EMBL/GenBank/DDBJ whole genome shotgun (WGS) entry which is preliminary data.</text>
</comment>
<reference evidence="2 3" key="1">
    <citation type="submission" date="2019-05" db="EMBL/GenBank/DDBJ databases">
        <title>We sequenced the genome of Paenibacillus hemerocallicola KCTC 33185 for further insight into its adaptation and study the phylogeny of Paenibacillus.</title>
        <authorList>
            <person name="Narsing Rao M.P."/>
        </authorList>
    </citation>
    <scope>NUCLEOTIDE SEQUENCE [LARGE SCALE GENOMIC DNA]</scope>
    <source>
        <strain evidence="2 3">KCTC 33185</strain>
    </source>
</reference>
<gene>
    <name evidence="2" type="ORF">FE784_30925</name>
</gene>
<protein>
    <submittedName>
        <fullName evidence="2">Phage late control D family protein</fullName>
    </submittedName>
</protein>
<evidence type="ECO:0000313" key="3">
    <source>
        <dbReference type="Proteomes" id="UP000307943"/>
    </source>
</evidence>
<dbReference type="AlphaFoldDB" id="A0A5C4T286"/>
<dbReference type="SUPFAM" id="SSF69279">
    <property type="entry name" value="Phage tail proteins"/>
    <property type="match status" value="1"/>
</dbReference>
<dbReference type="EMBL" id="VDCQ01000060">
    <property type="protein sequence ID" value="TNJ62387.1"/>
    <property type="molecule type" value="Genomic_DNA"/>
</dbReference>
<organism evidence="2 3">
    <name type="scientific">Paenibacillus hemerocallicola</name>
    <dbReference type="NCBI Taxonomy" id="1172614"/>
    <lineage>
        <taxon>Bacteria</taxon>
        <taxon>Bacillati</taxon>
        <taxon>Bacillota</taxon>
        <taxon>Bacilli</taxon>
        <taxon>Bacillales</taxon>
        <taxon>Paenibacillaceae</taxon>
        <taxon>Paenibacillus</taxon>
    </lineage>
</organism>
<dbReference type="Pfam" id="PF24032">
    <property type="entry name" value="YQBQ"/>
    <property type="match status" value="1"/>
</dbReference>
<dbReference type="RefSeq" id="WP_139606130.1">
    <property type="nucleotide sequence ID" value="NZ_VDCQ01000060.1"/>
</dbReference>
<feature type="domain" description="YqbQ/XkdQ" evidence="1">
    <location>
        <begin position="49"/>
        <end position="353"/>
    </location>
</feature>
<dbReference type="OrthoDB" id="2641038at2"/>
<name>A0A5C4T286_9BACL</name>
<accession>A0A5C4T286</accession>
<evidence type="ECO:0000313" key="2">
    <source>
        <dbReference type="EMBL" id="TNJ62387.1"/>
    </source>
</evidence>
<dbReference type="InterPro" id="IPR056937">
    <property type="entry name" value="YqbQ/XkdQ"/>
</dbReference>
<dbReference type="Proteomes" id="UP000307943">
    <property type="component" value="Unassembled WGS sequence"/>
</dbReference>
<keyword evidence="3" id="KW-1185">Reference proteome</keyword>